<dbReference type="Pfam" id="PF13365">
    <property type="entry name" value="Trypsin_2"/>
    <property type="match status" value="1"/>
</dbReference>
<keyword evidence="3" id="KW-1185">Reference proteome</keyword>
<reference evidence="2 3" key="1">
    <citation type="submission" date="2021-10" db="EMBL/GenBank/DDBJ databases">
        <title>Anaerobic single-cell dispensing facilitates the cultivation of human gut bacteria.</title>
        <authorList>
            <person name="Afrizal A."/>
        </authorList>
    </citation>
    <scope>NUCLEOTIDE SEQUENCE [LARGE SCALE GENOMIC DNA]</scope>
    <source>
        <strain evidence="2 3">CLA-AA-H232</strain>
    </source>
</reference>
<protein>
    <submittedName>
        <fullName evidence="2">Trypsin-like peptidase domain-containing protein</fullName>
    </submittedName>
</protein>
<keyword evidence="1" id="KW-0732">Signal</keyword>
<evidence type="ECO:0000313" key="3">
    <source>
        <dbReference type="Proteomes" id="UP001198242"/>
    </source>
</evidence>
<evidence type="ECO:0000256" key="1">
    <source>
        <dbReference type="ARBA" id="ARBA00022729"/>
    </source>
</evidence>
<dbReference type="PANTHER" id="PTHR15462:SF19">
    <property type="entry name" value="PEPTIDASE S1 DOMAIN-CONTAINING PROTEIN"/>
    <property type="match status" value="1"/>
</dbReference>
<evidence type="ECO:0000313" key="2">
    <source>
        <dbReference type="EMBL" id="MCC2211382.1"/>
    </source>
</evidence>
<dbReference type="EMBL" id="JAJEQM010000016">
    <property type="protein sequence ID" value="MCC2211382.1"/>
    <property type="molecule type" value="Genomic_DNA"/>
</dbReference>
<dbReference type="Gene3D" id="2.40.10.10">
    <property type="entry name" value="Trypsin-like serine proteases"/>
    <property type="match status" value="2"/>
</dbReference>
<organism evidence="2 3">
    <name type="scientific">Hominilimicola fabiformis</name>
    <dbReference type="NCBI Taxonomy" id="2885356"/>
    <lineage>
        <taxon>Bacteria</taxon>
        <taxon>Bacillati</taxon>
        <taxon>Bacillota</taxon>
        <taxon>Clostridia</taxon>
        <taxon>Eubacteriales</taxon>
        <taxon>Oscillospiraceae</taxon>
        <taxon>Hominilimicola</taxon>
    </lineage>
</organism>
<dbReference type="Proteomes" id="UP001198242">
    <property type="component" value="Unassembled WGS sequence"/>
</dbReference>
<dbReference type="InterPro" id="IPR050966">
    <property type="entry name" value="Glutamyl_endopeptidase"/>
</dbReference>
<dbReference type="InterPro" id="IPR043504">
    <property type="entry name" value="Peptidase_S1_PA_chymotrypsin"/>
</dbReference>
<proteinExistence type="predicted"/>
<dbReference type="PANTHER" id="PTHR15462">
    <property type="entry name" value="SERINE PROTEASE"/>
    <property type="match status" value="1"/>
</dbReference>
<gene>
    <name evidence="2" type="ORF">LKE05_11360</name>
</gene>
<accession>A0AAE3E0P2</accession>
<sequence length="268" mass="30419">MKITRDNNNNVSYTLETNDIYAQQIIDYWTPEKKAKAIPIMPCIEDEIEQPNITTTDPEIADLKQMPFSAGGKLFFSGDGKNYIASANIMERSNLLVTAAHCVQNKDTGMIYDNFLFERCYDDGKSSEKLTFKTVALKEYWHSEKTWKWDYAMVVLNSNSTIESPLKYSTENIENKTITAFGYPANYYGGKQMVFVKGDAARRSDYTWLINGCKMRGGSSGGAWVLEDNKTIVGVNSYGPVSEEYAYEGSPIFDENFESLYNYVLTLM</sequence>
<name>A0AAE3E0P2_9FIRM</name>
<dbReference type="InterPro" id="IPR009003">
    <property type="entry name" value="Peptidase_S1_PA"/>
</dbReference>
<dbReference type="SUPFAM" id="SSF50494">
    <property type="entry name" value="Trypsin-like serine proteases"/>
    <property type="match status" value="1"/>
</dbReference>
<dbReference type="AlphaFoldDB" id="A0AAE3E0P2"/>
<dbReference type="RefSeq" id="WP_022230027.1">
    <property type="nucleotide sequence ID" value="NZ_JAJEQM010000016.1"/>
</dbReference>
<comment type="caution">
    <text evidence="2">The sequence shown here is derived from an EMBL/GenBank/DDBJ whole genome shotgun (WGS) entry which is preliminary data.</text>
</comment>